<dbReference type="Proteomes" id="UP000242287">
    <property type="component" value="Unassembled WGS sequence"/>
</dbReference>
<proteinExistence type="inferred from homology"/>
<dbReference type="Pfam" id="PF01648">
    <property type="entry name" value="ACPS"/>
    <property type="match status" value="1"/>
</dbReference>
<evidence type="ECO:0000313" key="9">
    <source>
        <dbReference type="EMBL" id="PFH51456.1"/>
    </source>
</evidence>
<dbReference type="EMBL" id="KZ301988">
    <property type="protein sequence ID" value="PFH51456.1"/>
    <property type="molecule type" value="Genomic_DNA"/>
</dbReference>
<evidence type="ECO:0000259" key="8">
    <source>
        <dbReference type="Pfam" id="PF01648"/>
    </source>
</evidence>
<dbReference type="GO" id="GO:0006633">
    <property type="term" value="P:fatty acid biosynthetic process"/>
    <property type="evidence" value="ECO:0007669"/>
    <property type="project" value="UniProtKB-KW"/>
</dbReference>
<dbReference type="NCBIfam" id="TIGR00516">
    <property type="entry name" value="acpS"/>
    <property type="match status" value="1"/>
</dbReference>
<keyword evidence="5" id="KW-0460">Magnesium</keyword>
<protein>
    <recommendedName>
        <fullName evidence="8">4'-phosphopantetheinyl transferase domain-containing protein</fullName>
    </recommendedName>
</protein>
<evidence type="ECO:0000256" key="6">
    <source>
        <dbReference type="ARBA" id="ARBA00023098"/>
    </source>
</evidence>
<keyword evidence="4" id="KW-0276">Fatty acid metabolism</keyword>
<keyword evidence="2" id="KW-0808">Transferase</keyword>
<dbReference type="InterPro" id="IPR004568">
    <property type="entry name" value="Ppantetheine-prot_Trfase_dom"/>
</dbReference>
<evidence type="ECO:0000313" key="10">
    <source>
        <dbReference type="Proteomes" id="UP000242287"/>
    </source>
</evidence>
<dbReference type="GO" id="GO:0008897">
    <property type="term" value="F:holo-[acyl-carrier-protein] synthase activity"/>
    <property type="evidence" value="ECO:0007669"/>
    <property type="project" value="InterPro"/>
</dbReference>
<accession>A0A2A9NUK0</accession>
<dbReference type="SUPFAM" id="SSF56214">
    <property type="entry name" value="4'-phosphopantetheinyl transferase"/>
    <property type="match status" value="1"/>
</dbReference>
<dbReference type="InterPro" id="IPR037143">
    <property type="entry name" value="4-PPantetheinyl_Trfase_dom_sf"/>
</dbReference>
<evidence type="ECO:0000256" key="4">
    <source>
        <dbReference type="ARBA" id="ARBA00022832"/>
    </source>
</evidence>
<organism evidence="9 10">
    <name type="scientific">Amanita thiersii Skay4041</name>
    <dbReference type="NCBI Taxonomy" id="703135"/>
    <lineage>
        <taxon>Eukaryota</taxon>
        <taxon>Fungi</taxon>
        <taxon>Dikarya</taxon>
        <taxon>Basidiomycota</taxon>
        <taxon>Agaricomycotina</taxon>
        <taxon>Agaricomycetes</taxon>
        <taxon>Agaricomycetidae</taxon>
        <taxon>Agaricales</taxon>
        <taxon>Pluteineae</taxon>
        <taxon>Amanitaceae</taxon>
        <taxon>Amanita</taxon>
    </lineage>
</organism>
<evidence type="ECO:0000256" key="7">
    <source>
        <dbReference type="ARBA" id="ARBA00023160"/>
    </source>
</evidence>
<dbReference type="InterPro" id="IPR008278">
    <property type="entry name" value="4-PPantetheinyl_Trfase_dom"/>
</dbReference>
<keyword evidence="6" id="KW-0443">Lipid metabolism</keyword>
<name>A0A2A9NUK0_9AGAR</name>
<dbReference type="AlphaFoldDB" id="A0A2A9NUK0"/>
<evidence type="ECO:0000256" key="3">
    <source>
        <dbReference type="ARBA" id="ARBA00022723"/>
    </source>
</evidence>
<keyword evidence="10" id="KW-1185">Reference proteome</keyword>
<reference evidence="9 10" key="1">
    <citation type="submission" date="2014-02" db="EMBL/GenBank/DDBJ databases">
        <title>Transposable element dynamics among asymbiotic and ectomycorrhizal Amanita fungi.</title>
        <authorList>
            <consortium name="DOE Joint Genome Institute"/>
            <person name="Hess J."/>
            <person name="Skrede I."/>
            <person name="Wolfe B."/>
            <person name="LaButti K."/>
            <person name="Ohm R.A."/>
            <person name="Grigoriev I.V."/>
            <person name="Pringle A."/>
        </authorList>
    </citation>
    <scope>NUCLEOTIDE SEQUENCE [LARGE SCALE GENOMIC DNA]</scope>
    <source>
        <strain evidence="9 10">SKay4041</strain>
    </source>
</reference>
<dbReference type="STRING" id="703135.A0A2A9NUK0"/>
<keyword evidence="1" id="KW-0444">Lipid biosynthesis</keyword>
<evidence type="ECO:0000256" key="5">
    <source>
        <dbReference type="ARBA" id="ARBA00022842"/>
    </source>
</evidence>
<evidence type="ECO:0000256" key="2">
    <source>
        <dbReference type="ARBA" id="ARBA00022679"/>
    </source>
</evidence>
<keyword evidence="3" id="KW-0479">Metal-binding</keyword>
<dbReference type="NCBIfam" id="TIGR00556">
    <property type="entry name" value="pantethn_trn"/>
    <property type="match status" value="1"/>
</dbReference>
<dbReference type="Gene3D" id="3.90.470.20">
    <property type="entry name" value="4'-phosphopantetheinyl transferase domain"/>
    <property type="match status" value="1"/>
</dbReference>
<sequence length="130" mass="14861">MTILGIGVDLVHIPRIVALVRRRGTHRFITRILSPVELSHWQSLSEDSAAIERFRFLAVRWCVKEAAYKAMYPTFQPTWKELSYVNTISSQKPSLLYHPLKTESPEPLSNIHVSVSHDGDYVFASVLIEV</sequence>
<dbReference type="GO" id="GO:0000287">
    <property type="term" value="F:magnesium ion binding"/>
    <property type="evidence" value="ECO:0007669"/>
    <property type="project" value="InterPro"/>
</dbReference>
<feature type="domain" description="4'-phosphopantetheinyl transferase" evidence="8">
    <location>
        <begin position="5"/>
        <end position="123"/>
    </location>
</feature>
<gene>
    <name evidence="9" type="ORF">AMATHDRAFT_142672</name>
</gene>
<evidence type="ECO:0000256" key="1">
    <source>
        <dbReference type="ARBA" id="ARBA00022516"/>
    </source>
</evidence>
<dbReference type="OrthoDB" id="15433at2759"/>
<dbReference type="HAMAP" id="MF_00101">
    <property type="entry name" value="AcpS"/>
    <property type="match status" value="1"/>
</dbReference>
<keyword evidence="7" id="KW-0275">Fatty acid biosynthesis</keyword>
<dbReference type="InterPro" id="IPR002582">
    <property type="entry name" value="ACPS"/>
</dbReference>